<name>A0ABP8YRT6_9ACTN</name>
<comment type="similarity">
    <text evidence="1">Belongs to the GppA/Ppx family.</text>
</comment>
<organism evidence="3 4">
    <name type="scientific">Nocardioides endophyticus</name>
    <dbReference type="NCBI Taxonomy" id="1353775"/>
    <lineage>
        <taxon>Bacteria</taxon>
        <taxon>Bacillati</taxon>
        <taxon>Actinomycetota</taxon>
        <taxon>Actinomycetes</taxon>
        <taxon>Propionibacteriales</taxon>
        <taxon>Nocardioidaceae</taxon>
        <taxon>Nocardioides</taxon>
    </lineage>
</organism>
<dbReference type="SUPFAM" id="SSF53067">
    <property type="entry name" value="Actin-like ATPase domain"/>
    <property type="match status" value="2"/>
</dbReference>
<dbReference type="InterPro" id="IPR043129">
    <property type="entry name" value="ATPase_NBD"/>
</dbReference>
<dbReference type="Pfam" id="PF02541">
    <property type="entry name" value="Ppx-GppA"/>
    <property type="match status" value="1"/>
</dbReference>
<dbReference type="InterPro" id="IPR050273">
    <property type="entry name" value="GppA/Ppx_hydrolase"/>
</dbReference>
<dbReference type="RefSeq" id="WP_345526875.1">
    <property type="nucleotide sequence ID" value="NZ_BAABKN010000014.1"/>
</dbReference>
<dbReference type="InterPro" id="IPR003695">
    <property type="entry name" value="Ppx_GppA_N"/>
</dbReference>
<dbReference type="CDD" id="cd24054">
    <property type="entry name" value="ASKHA_NBD_AaPPX-GppA_MtPPX2-like"/>
    <property type="match status" value="1"/>
</dbReference>
<keyword evidence="4" id="KW-1185">Reference proteome</keyword>
<dbReference type="Gene3D" id="3.30.420.150">
    <property type="entry name" value="Exopolyphosphatase. Domain 2"/>
    <property type="match status" value="1"/>
</dbReference>
<protein>
    <recommendedName>
        <fullName evidence="2">Ppx/GppA phosphatase N-terminal domain-containing protein</fullName>
    </recommendedName>
</protein>
<evidence type="ECO:0000313" key="4">
    <source>
        <dbReference type="Proteomes" id="UP001499882"/>
    </source>
</evidence>
<reference evidence="4" key="1">
    <citation type="journal article" date="2019" name="Int. J. Syst. Evol. Microbiol.">
        <title>The Global Catalogue of Microorganisms (GCM) 10K type strain sequencing project: providing services to taxonomists for standard genome sequencing and annotation.</title>
        <authorList>
            <consortium name="The Broad Institute Genomics Platform"/>
            <consortium name="The Broad Institute Genome Sequencing Center for Infectious Disease"/>
            <person name="Wu L."/>
            <person name="Ma J."/>
        </authorList>
    </citation>
    <scope>NUCLEOTIDE SEQUENCE [LARGE SCALE GENOMIC DNA]</scope>
    <source>
        <strain evidence="4">JCM 18532</strain>
    </source>
</reference>
<sequence>MSQIVPRWEWRSFAGSFGAAEEALQPADVHIVESDELYLLSAPGVGIVKVRDGLMDVKRLQQVDEHGLEQWVPVLKAAFPLAGDDLDIVTAALGLSVDVLSARTSWSLAELLSDVIEPRRDLRAVEVHKRRARSTLDGCMVELTDVVAGGWQTRSAAVEDSDPERVVDVVGRLGLAPRPNLNYGRGLVILLGLGEPRCAVIDVGTNSVKFHLGERAADGSWRTVVDRAEVTRLGDGLTAGGRLAPVAAERTVAAIADMADEARRQLAVAVVAVGTAGLRMAADRDEFVDAVRRRCGVVVEIISGEEEARLAARAATVGLAGPGSLVVFDTGGGSSQFTFGRDDRVDEQFSVPVGAVRLTERFGLSGPVSEQVLAQVADEIGDGFSRLAGRDLPDLLIGMGGAVTNLAAVRHGLRDYDPEVVHGTVLDREEVERQIDLYRTRDAADRRRDVVGLQPSRAEVILAGACVVRAVLEALGTDSLTVSDRGLRHGVLVDRFGARRVRSP</sequence>
<feature type="domain" description="Ppx/GppA phosphatase N-terminal" evidence="2">
    <location>
        <begin position="217"/>
        <end position="495"/>
    </location>
</feature>
<accession>A0ABP8YRT6</accession>
<dbReference type="Proteomes" id="UP001499882">
    <property type="component" value="Unassembled WGS sequence"/>
</dbReference>
<dbReference type="PANTHER" id="PTHR30005">
    <property type="entry name" value="EXOPOLYPHOSPHATASE"/>
    <property type="match status" value="1"/>
</dbReference>
<dbReference type="EMBL" id="BAABKN010000014">
    <property type="protein sequence ID" value="GAA4737973.1"/>
    <property type="molecule type" value="Genomic_DNA"/>
</dbReference>
<evidence type="ECO:0000313" key="3">
    <source>
        <dbReference type="EMBL" id="GAA4737973.1"/>
    </source>
</evidence>
<evidence type="ECO:0000256" key="1">
    <source>
        <dbReference type="ARBA" id="ARBA00007125"/>
    </source>
</evidence>
<gene>
    <name evidence="3" type="ORF">GCM10023350_22570</name>
</gene>
<dbReference type="Gene3D" id="3.30.420.40">
    <property type="match status" value="1"/>
</dbReference>
<comment type="caution">
    <text evidence="3">The sequence shown here is derived from an EMBL/GenBank/DDBJ whole genome shotgun (WGS) entry which is preliminary data.</text>
</comment>
<dbReference type="PANTHER" id="PTHR30005:SF0">
    <property type="entry name" value="RETROGRADE REGULATION PROTEIN 2"/>
    <property type="match status" value="1"/>
</dbReference>
<evidence type="ECO:0000259" key="2">
    <source>
        <dbReference type="Pfam" id="PF02541"/>
    </source>
</evidence>
<proteinExistence type="inferred from homology"/>